<sequence>MAQGEPLIFKFKEGPFINYMSAYHQHFGGELKPESYHYKGGKTEIAGSSHIIADGIELGVAEIIHSEPFKMIRIPDSNPDLLHMVIIHTGFYTQAYANQLQQLEAESAKGIFFYNGLFPLSAEFPANTPYKSIVLKFEKGALKQLIPEVWPLINTMYNSSEGLAYHIMPPREVSLLVDDILHYHKGGFASKALIKARALEVLAITMKTIEQMDDDELNGLHIDDYNRLMRIKKHLLASLADSINVEAIADEFAISISKLNRDFKALFNMTIYKFYTHAKMDEAYRRLQSGQYSVTEVGYDLGYNSLSKFSEMFKKVKGISPSDVVPL</sequence>
<dbReference type="PANTHER" id="PTHR47893:SF1">
    <property type="entry name" value="REGULATORY PROTEIN PCHR"/>
    <property type="match status" value="1"/>
</dbReference>
<dbReference type="SMART" id="SM00342">
    <property type="entry name" value="HTH_ARAC"/>
    <property type="match status" value="1"/>
</dbReference>
<dbReference type="SUPFAM" id="SSF46689">
    <property type="entry name" value="Homeodomain-like"/>
    <property type="match status" value="2"/>
</dbReference>
<dbReference type="PROSITE" id="PS01124">
    <property type="entry name" value="HTH_ARAC_FAMILY_2"/>
    <property type="match status" value="1"/>
</dbReference>
<keyword evidence="5" id="KW-1185">Reference proteome</keyword>
<accession>A0ABS5KAU1</accession>
<dbReference type="InterPro" id="IPR053142">
    <property type="entry name" value="PchR_regulatory_protein"/>
</dbReference>
<evidence type="ECO:0000256" key="1">
    <source>
        <dbReference type="ARBA" id="ARBA00023015"/>
    </source>
</evidence>
<gene>
    <name evidence="4" type="ORF">KEM09_11185</name>
</gene>
<evidence type="ECO:0000313" key="4">
    <source>
        <dbReference type="EMBL" id="MBS2211972.1"/>
    </source>
</evidence>
<comment type="caution">
    <text evidence="4">The sequence shown here is derived from an EMBL/GenBank/DDBJ whole genome shotgun (WGS) entry which is preliminary data.</text>
</comment>
<dbReference type="EMBL" id="JAGUCN010000011">
    <property type="protein sequence ID" value="MBS2211972.1"/>
    <property type="molecule type" value="Genomic_DNA"/>
</dbReference>
<proteinExistence type="predicted"/>
<dbReference type="Proteomes" id="UP000721861">
    <property type="component" value="Unassembled WGS sequence"/>
</dbReference>
<evidence type="ECO:0000313" key="5">
    <source>
        <dbReference type="Proteomes" id="UP000721861"/>
    </source>
</evidence>
<dbReference type="Gene3D" id="1.10.10.60">
    <property type="entry name" value="Homeodomain-like"/>
    <property type="match status" value="1"/>
</dbReference>
<organism evidence="4 5">
    <name type="scientific">Carboxylicivirga mesophila</name>
    <dbReference type="NCBI Taxonomy" id="1166478"/>
    <lineage>
        <taxon>Bacteria</taxon>
        <taxon>Pseudomonadati</taxon>
        <taxon>Bacteroidota</taxon>
        <taxon>Bacteroidia</taxon>
        <taxon>Marinilabiliales</taxon>
        <taxon>Marinilabiliaceae</taxon>
        <taxon>Carboxylicivirga</taxon>
    </lineage>
</organism>
<keyword evidence="2" id="KW-0804">Transcription</keyword>
<dbReference type="InterPro" id="IPR009057">
    <property type="entry name" value="Homeodomain-like_sf"/>
</dbReference>
<dbReference type="RefSeq" id="WP_212228349.1">
    <property type="nucleotide sequence ID" value="NZ_JAGUCN010000011.1"/>
</dbReference>
<keyword evidence="1" id="KW-0805">Transcription regulation</keyword>
<evidence type="ECO:0000259" key="3">
    <source>
        <dbReference type="PROSITE" id="PS01124"/>
    </source>
</evidence>
<dbReference type="PANTHER" id="PTHR47893">
    <property type="entry name" value="REGULATORY PROTEIN PCHR"/>
    <property type="match status" value="1"/>
</dbReference>
<dbReference type="Pfam" id="PF12833">
    <property type="entry name" value="HTH_18"/>
    <property type="match status" value="1"/>
</dbReference>
<evidence type="ECO:0000256" key="2">
    <source>
        <dbReference type="ARBA" id="ARBA00023163"/>
    </source>
</evidence>
<feature type="domain" description="HTH araC/xylS-type" evidence="3">
    <location>
        <begin position="229"/>
        <end position="327"/>
    </location>
</feature>
<name>A0ABS5KAU1_9BACT</name>
<reference evidence="4 5" key="1">
    <citation type="journal article" date="2014" name="Int. J. Syst. Evol. Microbiol.">
        <title>Carboxylicivirga gen. nov. in the family Marinilabiliaceae with two novel species, Carboxylicivirga mesophila sp. nov. and Carboxylicivirga taeanensis sp. nov., and reclassification of Cytophaga fermentans as Saccharicrinis fermentans gen. nov., comb. nov.</title>
        <authorList>
            <person name="Yang S.H."/>
            <person name="Seo H.S."/>
            <person name="Woo J.H."/>
            <person name="Oh H.M."/>
            <person name="Jang H."/>
            <person name="Lee J.H."/>
            <person name="Kim S.J."/>
            <person name="Kwon K.K."/>
        </authorList>
    </citation>
    <scope>NUCLEOTIDE SEQUENCE [LARGE SCALE GENOMIC DNA]</scope>
    <source>
        <strain evidence="4 5">JCM 18290</strain>
    </source>
</reference>
<dbReference type="InterPro" id="IPR018060">
    <property type="entry name" value="HTH_AraC"/>
</dbReference>
<protein>
    <submittedName>
        <fullName evidence="4">Helix-turn-helix transcriptional regulator</fullName>
    </submittedName>
</protein>